<dbReference type="AlphaFoldDB" id="A0A3B0UBF5"/>
<dbReference type="Gene3D" id="1.25.40.10">
    <property type="entry name" value="Tetratricopeptide repeat domain"/>
    <property type="match status" value="1"/>
</dbReference>
<feature type="non-terminal residue" evidence="1">
    <location>
        <position position="227"/>
    </location>
</feature>
<accession>A0A3B0UBF5</accession>
<proteinExistence type="predicted"/>
<reference evidence="1" key="1">
    <citation type="submission" date="2018-06" db="EMBL/GenBank/DDBJ databases">
        <authorList>
            <person name="Zhirakovskaya E."/>
        </authorList>
    </citation>
    <scope>NUCLEOTIDE SEQUENCE</scope>
</reference>
<gene>
    <name evidence="1" type="ORF">MNBD_BACTEROID06-1633</name>
</gene>
<protein>
    <submittedName>
        <fullName evidence="1">Uncharacterized protein</fullName>
    </submittedName>
</protein>
<organism evidence="1">
    <name type="scientific">hydrothermal vent metagenome</name>
    <dbReference type="NCBI Taxonomy" id="652676"/>
    <lineage>
        <taxon>unclassified sequences</taxon>
        <taxon>metagenomes</taxon>
        <taxon>ecological metagenomes</taxon>
    </lineage>
</organism>
<evidence type="ECO:0000313" key="1">
    <source>
        <dbReference type="EMBL" id="VAW27778.1"/>
    </source>
</evidence>
<dbReference type="EMBL" id="UOES01000302">
    <property type="protein sequence ID" value="VAW27778.1"/>
    <property type="molecule type" value="Genomic_DNA"/>
</dbReference>
<dbReference type="SUPFAM" id="SSF48452">
    <property type="entry name" value="TPR-like"/>
    <property type="match status" value="1"/>
</dbReference>
<dbReference type="InterPro" id="IPR011990">
    <property type="entry name" value="TPR-like_helical_dom_sf"/>
</dbReference>
<sequence>MRHLLILLLPILFSGYAGAQSYTSKNKKAIKLYTEARTLMGARSFDKAFDKLRLAIDKDPNFAEAYLKLATIYRIRFQDSLQMNCYKEVAARYPDVARFASTWYFLGLHDFEEGKYAEALVDLKKYQILTSDKGKYKNKAKLMIENSEFAIAYKIHDFQFNPRPLPPHVNQFKQQYFPVLTADQKSLIYVKREANEEIMLTTLDGSGNWGTPVSISKNINTEFNEGT</sequence>
<name>A0A3B0UBF5_9ZZZZ</name>